<dbReference type="PRINTS" id="PR00950">
    <property type="entry name" value="TYPE3IMSPROT"/>
</dbReference>
<evidence type="ECO:0000256" key="4">
    <source>
        <dbReference type="ARBA" id="ARBA00022692"/>
    </source>
</evidence>
<name>A0A090NE14_SHIDY</name>
<comment type="caution">
    <text evidence="9">The sequence shown here is derived from an EMBL/GenBank/DDBJ whole genome shotgun (WGS) entry which is preliminary data.</text>
</comment>
<comment type="similarity">
    <text evidence="2">Belongs to the type III secretion exporter family.</text>
</comment>
<dbReference type="Proteomes" id="UP000017944">
    <property type="component" value="Unassembled WGS sequence"/>
</dbReference>
<keyword evidence="3" id="KW-1003">Cell membrane</keyword>
<sequence length="342" mass="39787">MANKTEKPTPKKLKDAAKKGQSFKFKDLTTVVIILVGTFTIISFFSLSDVMLLYRYVIINDFEINEGKYFFAVVIVFFKIIGFPLFFCVLSAVLPTLVQTKFVLATKAIKIDFSVLNPVKGLKKIFSIKTIKEFFKSILLLIILALTTYFFWINDRKIIFSQVFSSVDGLYLIWGGLFKDIILFFLAFSIFVIILDFVIEFILYMKDMMMDKQEIKREYIEQEGHFETKSRRRELHIEILSEQTKSDIRNSKLVVMNPTHIAIGIYFNPEIAPAPFISLIETNQCALAVRKYANEVGIPTVRDVKLARKLYKTHTKYSFVDFEHLDEVLRLIVWLEQVENTH</sequence>
<dbReference type="GO" id="GO:0005886">
    <property type="term" value="C:plasma membrane"/>
    <property type="evidence" value="ECO:0007669"/>
    <property type="project" value="UniProtKB-SubCell"/>
</dbReference>
<dbReference type="InterPro" id="IPR006135">
    <property type="entry name" value="T3SS_substrate_exporter"/>
</dbReference>
<dbReference type="Gene3D" id="3.40.1690.10">
    <property type="entry name" value="secretion proteins EscU"/>
    <property type="match status" value="1"/>
</dbReference>
<evidence type="ECO:0000313" key="9">
    <source>
        <dbReference type="EMBL" id="ESU77961.1"/>
    </source>
</evidence>
<protein>
    <submittedName>
        <fullName evidence="9">Type III secretion inner membrane protein SctU</fullName>
    </submittedName>
</protein>
<dbReference type="Gene3D" id="6.10.250.2080">
    <property type="match status" value="1"/>
</dbReference>
<evidence type="ECO:0000256" key="8">
    <source>
        <dbReference type="SAM" id="Phobius"/>
    </source>
</evidence>
<feature type="transmembrane region" description="Helical" evidence="8">
    <location>
        <begin position="181"/>
        <end position="203"/>
    </location>
</feature>
<accession>A0A090NE14</accession>
<evidence type="ECO:0000256" key="6">
    <source>
        <dbReference type="ARBA" id="ARBA00023026"/>
    </source>
</evidence>
<feature type="transmembrane region" description="Helical" evidence="8">
    <location>
        <begin position="69"/>
        <end position="94"/>
    </location>
</feature>
<feature type="transmembrane region" description="Helical" evidence="8">
    <location>
        <begin position="28"/>
        <end position="57"/>
    </location>
</feature>
<dbReference type="PANTHER" id="PTHR30531:SF14">
    <property type="entry name" value="SURFACE PRESENTATION OF ANTIGENS PROTEIN SPAS"/>
    <property type="match status" value="1"/>
</dbReference>
<evidence type="ECO:0000256" key="5">
    <source>
        <dbReference type="ARBA" id="ARBA00022989"/>
    </source>
</evidence>
<gene>
    <name evidence="9" type="ORF">WRSd3_03252</name>
</gene>
<organism evidence="9 10">
    <name type="scientific">Shigella dysenteriae WRSd3</name>
    <dbReference type="NCBI Taxonomy" id="1401327"/>
    <lineage>
        <taxon>Bacteria</taxon>
        <taxon>Pseudomonadati</taxon>
        <taxon>Pseudomonadota</taxon>
        <taxon>Gammaproteobacteria</taxon>
        <taxon>Enterobacterales</taxon>
        <taxon>Enterobacteriaceae</taxon>
        <taxon>Shigella</taxon>
    </lineage>
</organism>
<evidence type="ECO:0000256" key="7">
    <source>
        <dbReference type="ARBA" id="ARBA00023136"/>
    </source>
</evidence>
<keyword evidence="6" id="KW-0843">Virulence</keyword>
<evidence type="ECO:0000256" key="2">
    <source>
        <dbReference type="ARBA" id="ARBA00010690"/>
    </source>
</evidence>
<keyword evidence="4 8" id="KW-0812">Transmembrane</keyword>
<keyword evidence="7 8" id="KW-0472">Membrane</keyword>
<dbReference type="SUPFAM" id="SSF160544">
    <property type="entry name" value="EscU C-terminal domain-like"/>
    <property type="match status" value="1"/>
</dbReference>
<dbReference type="InterPro" id="IPR029025">
    <property type="entry name" value="T3SS_substrate_exporter_C"/>
</dbReference>
<comment type="subcellular location">
    <subcellularLocation>
        <location evidence="1">Cell membrane</location>
        <topology evidence="1">Multi-pass membrane protein</topology>
    </subcellularLocation>
</comment>
<evidence type="ECO:0000256" key="3">
    <source>
        <dbReference type="ARBA" id="ARBA00022475"/>
    </source>
</evidence>
<dbReference type="PATRIC" id="fig|1401327.3.peg.3015"/>
<dbReference type="PANTHER" id="PTHR30531">
    <property type="entry name" value="FLAGELLAR BIOSYNTHETIC PROTEIN FLHB"/>
    <property type="match status" value="1"/>
</dbReference>
<dbReference type="NCBIfam" id="NF006017">
    <property type="entry name" value="PRK08156.1"/>
    <property type="match status" value="1"/>
</dbReference>
<dbReference type="InterPro" id="IPR006307">
    <property type="entry name" value="BsaZ-like"/>
</dbReference>
<dbReference type="NCBIfam" id="TIGR01404">
    <property type="entry name" value="FlhB_rel_III"/>
    <property type="match status" value="1"/>
</dbReference>
<dbReference type="EMBL" id="AXUT01000286">
    <property type="protein sequence ID" value="ESU77961.1"/>
    <property type="molecule type" value="Genomic_DNA"/>
</dbReference>
<evidence type="ECO:0000313" key="10">
    <source>
        <dbReference type="Proteomes" id="UP000017944"/>
    </source>
</evidence>
<dbReference type="RefSeq" id="WP_001284685.1">
    <property type="nucleotide sequence ID" value="NZ_AXUT01000286.1"/>
</dbReference>
<feature type="transmembrane region" description="Helical" evidence="8">
    <location>
        <begin position="134"/>
        <end position="153"/>
    </location>
</feature>
<evidence type="ECO:0000256" key="1">
    <source>
        <dbReference type="ARBA" id="ARBA00004651"/>
    </source>
</evidence>
<reference evidence="9 10" key="1">
    <citation type="submission" date="2013-10" db="EMBL/GenBank/DDBJ databases">
        <title>Draft genomes and the virulence plasmids of Sd1617 vaccine constructs: WRSd3 and WRSd5.</title>
        <authorList>
            <person name="Aksomboon Vongsawan A."/>
            <person name="Venkatesan M.M."/>
            <person name="Vaisvil B."/>
            <person name="Emel G."/>
            <person name="Kepatral V."/>
            <person name="Sethabutr O."/>
            <person name="Serichantalergs O."/>
            <person name="Mason C."/>
        </authorList>
    </citation>
    <scope>NUCLEOTIDE SEQUENCE [LARGE SCALE GENOMIC DNA]</scope>
    <source>
        <strain evidence="9 10">WRSd3</strain>
    </source>
</reference>
<dbReference type="Pfam" id="PF01312">
    <property type="entry name" value="Bac_export_2"/>
    <property type="match status" value="1"/>
</dbReference>
<dbReference type="AlphaFoldDB" id="A0A090NE14"/>
<dbReference type="GO" id="GO:0009306">
    <property type="term" value="P:protein secretion"/>
    <property type="evidence" value="ECO:0007669"/>
    <property type="project" value="InterPro"/>
</dbReference>
<keyword evidence="5 8" id="KW-1133">Transmembrane helix</keyword>
<proteinExistence type="inferred from homology"/>